<protein>
    <recommendedName>
        <fullName evidence="4">ClpX-type ZB domain-containing protein</fullName>
    </recommendedName>
</protein>
<organism evidence="2 3">
    <name type="scientific">Pantoea wallisii</name>
    <dbReference type="NCBI Taxonomy" id="1076551"/>
    <lineage>
        <taxon>Bacteria</taxon>
        <taxon>Pseudomonadati</taxon>
        <taxon>Pseudomonadota</taxon>
        <taxon>Gammaproteobacteria</taxon>
        <taxon>Enterobacterales</taxon>
        <taxon>Erwiniaceae</taxon>
        <taxon>Pantoea</taxon>
    </lineage>
</organism>
<keyword evidence="3" id="KW-1185">Reference proteome</keyword>
<reference evidence="2 3" key="1">
    <citation type="journal article" date="2017" name="Antonie Van Leeuwenhoek">
        <title>Phylogenomic resolution of the bacterial genus Pantoea and its relationship with Erwinia and Tatumella.</title>
        <authorList>
            <person name="Palmer M."/>
            <person name="Steenkamp E.T."/>
            <person name="Coetzee M.P."/>
            <person name="Chan W.Y."/>
            <person name="van Zyl E."/>
            <person name="De Maayer P."/>
            <person name="Coutinho T.A."/>
            <person name="Blom J."/>
            <person name="Smits T.H."/>
            <person name="Duffy B."/>
            <person name="Venter S.N."/>
        </authorList>
    </citation>
    <scope>NUCLEOTIDE SEQUENCE [LARGE SCALE GENOMIC DNA]</scope>
    <source>
        <strain evidence="2 3">LMG 26277</strain>
    </source>
</reference>
<dbReference type="AlphaFoldDB" id="A0A1X1D3W2"/>
<evidence type="ECO:0000313" key="3">
    <source>
        <dbReference type="Proteomes" id="UP000193104"/>
    </source>
</evidence>
<comment type="caution">
    <text evidence="2">The sequence shown here is derived from an EMBL/GenBank/DDBJ whole genome shotgun (WGS) entry which is preliminary data.</text>
</comment>
<gene>
    <name evidence="2" type="ORF">HA48_16135</name>
</gene>
<sequence>MKINNRLKQRLLNQRCIACGNRRSLWARFISADACLCDECLHKLQHSSRTACRQDDASRPETHPSLTR</sequence>
<accession>A0A1X1D3W2</accession>
<evidence type="ECO:0000313" key="2">
    <source>
        <dbReference type="EMBL" id="ORM71358.1"/>
    </source>
</evidence>
<feature type="compositionally biased region" description="Basic and acidic residues" evidence="1">
    <location>
        <begin position="52"/>
        <end position="62"/>
    </location>
</feature>
<name>A0A1X1D3W2_9GAMM</name>
<feature type="region of interest" description="Disordered" evidence="1">
    <location>
        <begin position="48"/>
        <end position="68"/>
    </location>
</feature>
<evidence type="ECO:0000256" key="1">
    <source>
        <dbReference type="SAM" id="MobiDB-lite"/>
    </source>
</evidence>
<evidence type="ECO:0008006" key="4">
    <source>
        <dbReference type="Google" id="ProtNLM"/>
    </source>
</evidence>
<dbReference type="Proteomes" id="UP000193104">
    <property type="component" value="Unassembled WGS sequence"/>
</dbReference>
<dbReference type="EMBL" id="MLFS01000050">
    <property type="protein sequence ID" value="ORM71358.1"/>
    <property type="molecule type" value="Genomic_DNA"/>
</dbReference>
<proteinExistence type="predicted"/>